<accession>A0ACB9FH49</accession>
<name>A0ACB9FH49_ARCLA</name>
<protein>
    <submittedName>
        <fullName evidence="1">Uncharacterized protein</fullName>
    </submittedName>
</protein>
<comment type="caution">
    <text evidence="1">The sequence shown here is derived from an EMBL/GenBank/DDBJ whole genome shotgun (WGS) entry which is preliminary data.</text>
</comment>
<dbReference type="Proteomes" id="UP001055879">
    <property type="component" value="Linkage Group LG01"/>
</dbReference>
<proteinExistence type="predicted"/>
<organism evidence="1 2">
    <name type="scientific">Arctium lappa</name>
    <name type="common">Greater burdock</name>
    <name type="synonym">Lappa major</name>
    <dbReference type="NCBI Taxonomy" id="4217"/>
    <lineage>
        <taxon>Eukaryota</taxon>
        <taxon>Viridiplantae</taxon>
        <taxon>Streptophyta</taxon>
        <taxon>Embryophyta</taxon>
        <taxon>Tracheophyta</taxon>
        <taxon>Spermatophyta</taxon>
        <taxon>Magnoliopsida</taxon>
        <taxon>eudicotyledons</taxon>
        <taxon>Gunneridae</taxon>
        <taxon>Pentapetalae</taxon>
        <taxon>asterids</taxon>
        <taxon>campanulids</taxon>
        <taxon>Asterales</taxon>
        <taxon>Asteraceae</taxon>
        <taxon>Carduoideae</taxon>
        <taxon>Cardueae</taxon>
        <taxon>Arctiinae</taxon>
        <taxon>Arctium</taxon>
    </lineage>
</organism>
<reference evidence="1 2" key="2">
    <citation type="journal article" date="2022" name="Mol. Ecol. Resour.">
        <title>The genomes of chicory, endive, great burdock and yacon provide insights into Asteraceae paleo-polyploidization history and plant inulin production.</title>
        <authorList>
            <person name="Fan W."/>
            <person name="Wang S."/>
            <person name="Wang H."/>
            <person name="Wang A."/>
            <person name="Jiang F."/>
            <person name="Liu H."/>
            <person name="Zhao H."/>
            <person name="Xu D."/>
            <person name="Zhang Y."/>
        </authorList>
    </citation>
    <scope>NUCLEOTIDE SEQUENCE [LARGE SCALE GENOMIC DNA]</scope>
    <source>
        <strain evidence="2">cv. Niubang</strain>
    </source>
</reference>
<evidence type="ECO:0000313" key="1">
    <source>
        <dbReference type="EMBL" id="KAI3770316.1"/>
    </source>
</evidence>
<gene>
    <name evidence="1" type="ORF">L6452_01444</name>
</gene>
<dbReference type="EMBL" id="CM042047">
    <property type="protein sequence ID" value="KAI3770316.1"/>
    <property type="molecule type" value="Genomic_DNA"/>
</dbReference>
<sequence>MDTTKSPEKMDQIVGKDATNRMDQIASNDQTHPPSFYQKRRDDEDAALLVAGEDILLLVLGCILPPYSKVLAASVRQEGIQYGQARGSVIPHFLPQASMLRAVSLSLSTNEYHRGIESINSILFISLSLHFLKSKCPRSHLPSSISPLISSICRTKP</sequence>
<reference evidence="2" key="1">
    <citation type="journal article" date="2022" name="Mol. Ecol. Resour.">
        <title>The genomes of chicory, endive, great burdock and yacon provide insights into Asteraceae palaeo-polyploidization history and plant inulin production.</title>
        <authorList>
            <person name="Fan W."/>
            <person name="Wang S."/>
            <person name="Wang H."/>
            <person name="Wang A."/>
            <person name="Jiang F."/>
            <person name="Liu H."/>
            <person name="Zhao H."/>
            <person name="Xu D."/>
            <person name="Zhang Y."/>
        </authorList>
    </citation>
    <scope>NUCLEOTIDE SEQUENCE [LARGE SCALE GENOMIC DNA]</scope>
    <source>
        <strain evidence="2">cv. Niubang</strain>
    </source>
</reference>
<keyword evidence="2" id="KW-1185">Reference proteome</keyword>
<evidence type="ECO:0000313" key="2">
    <source>
        <dbReference type="Proteomes" id="UP001055879"/>
    </source>
</evidence>